<gene>
    <name evidence="1" type="ORF">ENV88_00400</name>
</gene>
<name>A0A7C3WSE6_THEPE</name>
<accession>A0A7C3WSE6</accession>
<dbReference type="AlphaFoldDB" id="A0A7C3WSE6"/>
<comment type="caution">
    <text evidence="1">The sequence shown here is derived from an EMBL/GenBank/DDBJ whole genome shotgun (WGS) entry which is preliminary data.</text>
</comment>
<sequence>MLTALVNTGFVSDDPDILVPISVARALGLWPQPDGSLSVILGTAGGEIEGYVVPRSVLARVLAGDRASREILASVVVSALAEEVLISDALAEELGVQILYRRRGIWESVDEDKVRESERDSESSCA</sequence>
<protein>
    <submittedName>
        <fullName evidence="1">Uncharacterized protein</fullName>
    </submittedName>
</protein>
<dbReference type="EMBL" id="DTIB01000014">
    <property type="protein sequence ID" value="HGB24524.1"/>
    <property type="molecule type" value="Genomic_DNA"/>
</dbReference>
<proteinExistence type="predicted"/>
<evidence type="ECO:0000313" key="1">
    <source>
        <dbReference type="EMBL" id="HGB24524.1"/>
    </source>
</evidence>
<organism evidence="1">
    <name type="scientific">Thermofilum pendens</name>
    <dbReference type="NCBI Taxonomy" id="2269"/>
    <lineage>
        <taxon>Archaea</taxon>
        <taxon>Thermoproteota</taxon>
        <taxon>Thermoprotei</taxon>
        <taxon>Thermofilales</taxon>
        <taxon>Thermofilaceae</taxon>
        <taxon>Thermofilum</taxon>
    </lineage>
</organism>
<reference evidence="1" key="1">
    <citation type="journal article" date="2020" name="mSystems">
        <title>Genome- and Community-Level Interaction Insights into Carbon Utilization and Element Cycling Functions of Hydrothermarchaeota in Hydrothermal Sediment.</title>
        <authorList>
            <person name="Zhou Z."/>
            <person name="Liu Y."/>
            <person name="Xu W."/>
            <person name="Pan J."/>
            <person name="Luo Z.H."/>
            <person name="Li M."/>
        </authorList>
    </citation>
    <scope>NUCLEOTIDE SEQUENCE [LARGE SCALE GENOMIC DNA]</scope>
    <source>
        <strain evidence="1">SpSt-8</strain>
    </source>
</reference>